<dbReference type="Gene3D" id="3.40.1160.10">
    <property type="entry name" value="Acetylglutamate kinase-like"/>
    <property type="match status" value="1"/>
</dbReference>
<dbReference type="EMBL" id="LNQE01001493">
    <property type="protein sequence ID" value="KUG16507.1"/>
    <property type="molecule type" value="Genomic_DNA"/>
</dbReference>
<name>A0A0W8F6J8_9ZZZZ</name>
<dbReference type="InterPro" id="IPR036393">
    <property type="entry name" value="AceGlu_kinase-like_sf"/>
</dbReference>
<protein>
    <submittedName>
        <fullName evidence="5">Carbamate kinase</fullName>
        <ecNumber evidence="5">2.7.2.2</ecNumber>
    </submittedName>
</protein>
<dbReference type="AlphaFoldDB" id="A0A0W8F6J8"/>
<comment type="similarity">
    <text evidence="1">Belongs to the carbamate kinase family.</text>
</comment>
<keyword evidence="3 5" id="KW-0418">Kinase</keyword>
<dbReference type="EC" id="2.7.2.2" evidence="5"/>
<dbReference type="GO" id="GO:0019546">
    <property type="term" value="P:L-arginine deiminase pathway"/>
    <property type="evidence" value="ECO:0007669"/>
    <property type="project" value="TreeGrafter"/>
</dbReference>
<dbReference type="PIRSF" id="PIRSF000723">
    <property type="entry name" value="Carbamate_kin"/>
    <property type="match status" value="1"/>
</dbReference>
<sequence length="309" mass="33099">MNLAGPTVLAFGGNALLLDPRNPATQERTAVAFARAVRLLMNQGEGMVLVHGNGPQVGMILLRIEATKDCIPPETLDIMVAETQGSIGYLLCRSMRNEIPEREIAAVLTQVLVDPDDPGFVTPSKPVGPYYAQEGAEELVKSQGWRMKETAGRGWRRVVPSPRPQEIIELQAIKDAVGHGHLIIAGGGGGIPVIRDENGGLQGIEAVIDKDLTACKLAVALRAERFVILTDVPHVSTGFGSKSERHIGRMKASRARRLLAQGEFPPGSMGPKVEASAIFAERTDLSALITNIELLERALGGKAGTWIDP</sequence>
<dbReference type="GO" id="GO:0008804">
    <property type="term" value="F:carbamate kinase activity"/>
    <property type="evidence" value="ECO:0007669"/>
    <property type="project" value="UniProtKB-EC"/>
</dbReference>
<evidence type="ECO:0000256" key="1">
    <source>
        <dbReference type="ARBA" id="ARBA00011066"/>
    </source>
</evidence>
<dbReference type="GO" id="GO:0005829">
    <property type="term" value="C:cytosol"/>
    <property type="evidence" value="ECO:0007669"/>
    <property type="project" value="TreeGrafter"/>
</dbReference>
<accession>A0A0W8F6J8</accession>
<dbReference type="Pfam" id="PF00696">
    <property type="entry name" value="AA_kinase"/>
    <property type="match status" value="1"/>
</dbReference>
<dbReference type="PRINTS" id="PR01469">
    <property type="entry name" value="CARBMTKINASE"/>
</dbReference>
<evidence type="ECO:0000259" key="4">
    <source>
        <dbReference type="Pfam" id="PF00696"/>
    </source>
</evidence>
<evidence type="ECO:0000256" key="3">
    <source>
        <dbReference type="ARBA" id="ARBA00022777"/>
    </source>
</evidence>
<comment type="caution">
    <text evidence="5">The sequence shown here is derived from an EMBL/GenBank/DDBJ whole genome shotgun (WGS) entry which is preliminary data.</text>
</comment>
<dbReference type="InterPro" id="IPR003964">
    <property type="entry name" value="Carb_kinase"/>
</dbReference>
<dbReference type="SUPFAM" id="SSF53633">
    <property type="entry name" value="Carbamate kinase-like"/>
    <property type="match status" value="1"/>
</dbReference>
<dbReference type="NCBIfam" id="NF009007">
    <property type="entry name" value="PRK12352.1"/>
    <property type="match status" value="1"/>
</dbReference>
<gene>
    <name evidence="5" type="ORF">ASZ90_013813</name>
</gene>
<reference evidence="5" key="1">
    <citation type="journal article" date="2015" name="Proc. Natl. Acad. Sci. U.S.A.">
        <title>Networks of energetic and metabolic interactions define dynamics in microbial communities.</title>
        <authorList>
            <person name="Embree M."/>
            <person name="Liu J.K."/>
            <person name="Al-Bassam M.M."/>
            <person name="Zengler K."/>
        </authorList>
    </citation>
    <scope>NUCLEOTIDE SEQUENCE</scope>
</reference>
<dbReference type="CDD" id="cd04235">
    <property type="entry name" value="AAK_CK"/>
    <property type="match status" value="1"/>
</dbReference>
<proteinExistence type="inferred from homology"/>
<dbReference type="PANTHER" id="PTHR30409:SF1">
    <property type="entry name" value="CARBAMATE KINASE-RELATED"/>
    <property type="match status" value="1"/>
</dbReference>
<evidence type="ECO:0000313" key="5">
    <source>
        <dbReference type="EMBL" id="KUG16507.1"/>
    </source>
</evidence>
<feature type="domain" description="Aspartate/glutamate/uridylate kinase" evidence="4">
    <location>
        <begin position="7"/>
        <end position="291"/>
    </location>
</feature>
<evidence type="ECO:0000256" key="2">
    <source>
        <dbReference type="ARBA" id="ARBA00022679"/>
    </source>
</evidence>
<keyword evidence="2 5" id="KW-0808">Transferase</keyword>
<dbReference type="PANTHER" id="PTHR30409">
    <property type="entry name" value="CARBAMATE KINASE"/>
    <property type="match status" value="1"/>
</dbReference>
<organism evidence="5">
    <name type="scientific">hydrocarbon metagenome</name>
    <dbReference type="NCBI Taxonomy" id="938273"/>
    <lineage>
        <taxon>unclassified sequences</taxon>
        <taxon>metagenomes</taxon>
        <taxon>ecological metagenomes</taxon>
    </lineage>
</organism>
<dbReference type="InterPro" id="IPR001048">
    <property type="entry name" value="Asp/Glu/Uridylate_kinase"/>
</dbReference>